<keyword evidence="4" id="KW-0540">Nuclease</keyword>
<dbReference type="GO" id="GO:0006508">
    <property type="term" value="P:proteolysis"/>
    <property type="evidence" value="ECO:0007669"/>
    <property type="project" value="UniProtKB-KW"/>
</dbReference>
<accession>A0A5S6Q3A6</accession>
<sequence length="164" mass="18742">MEEMGIVRRSNSPWSSPLHMVPKASGGWRPCGDYRRLNKATTSDWYPVPHVQDFSANLDGVKLFSKIDLVRGYHQIPVHSDDIAKTAVTTLFGLFEFLRMPFGLKNAAQAFQRLMDTVCRGLDFAFVYLDDILIASRGHREHLDHLHMLFQRLHDHGLIINPAN</sequence>
<keyword evidence="9" id="KW-1185">Reference proteome</keyword>
<dbReference type="InterPro" id="IPR043502">
    <property type="entry name" value="DNA/RNA_pol_sf"/>
</dbReference>
<keyword evidence="3" id="KW-0548">Nucleotidyltransferase</keyword>
<keyword evidence="1" id="KW-0645">Protease</keyword>
<evidence type="ECO:0000256" key="2">
    <source>
        <dbReference type="ARBA" id="ARBA00022679"/>
    </source>
</evidence>
<feature type="domain" description="Reverse transcriptase" evidence="8">
    <location>
        <begin position="2"/>
        <end position="164"/>
    </location>
</feature>
<evidence type="ECO:0000256" key="3">
    <source>
        <dbReference type="ARBA" id="ARBA00022695"/>
    </source>
</evidence>
<dbReference type="Proteomes" id="UP000046395">
    <property type="component" value="Unassembled WGS sequence"/>
</dbReference>
<evidence type="ECO:0000256" key="1">
    <source>
        <dbReference type="ARBA" id="ARBA00022670"/>
    </source>
</evidence>
<dbReference type="STRING" id="70415.A0A5S6Q3A6"/>
<dbReference type="GO" id="GO:0003964">
    <property type="term" value="F:RNA-directed DNA polymerase activity"/>
    <property type="evidence" value="ECO:0007669"/>
    <property type="project" value="UniProtKB-KW"/>
</dbReference>
<keyword evidence="5" id="KW-0255">Endonuclease</keyword>
<dbReference type="InterPro" id="IPR053134">
    <property type="entry name" value="RNA-dir_DNA_polymerase"/>
</dbReference>
<evidence type="ECO:0000313" key="9">
    <source>
        <dbReference type="Proteomes" id="UP000046395"/>
    </source>
</evidence>
<dbReference type="InterPro" id="IPR043128">
    <property type="entry name" value="Rev_trsase/Diguanyl_cyclase"/>
</dbReference>
<organism evidence="9 10">
    <name type="scientific">Trichuris muris</name>
    <name type="common">Mouse whipworm</name>
    <dbReference type="NCBI Taxonomy" id="70415"/>
    <lineage>
        <taxon>Eukaryota</taxon>
        <taxon>Metazoa</taxon>
        <taxon>Ecdysozoa</taxon>
        <taxon>Nematoda</taxon>
        <taxon>Enoplea</taxon>
        <taxon>Dorylaimia</taxon>
        <taxon>Trichinellida</taxon>
        <taxon>Trichuridae</taxon>
        <taxon>Trichuris</taxon>
    </lineage>
</organism>
<keyword evidence="6" id="KW-0378">Hydrolase</keyword>
<dbReference type="PANTHER" id="PTHR24559:SF444">
    <property type="entry name" value="REVERSE TRANSCRIPTASE DOMAIN-CONTAINING PROTEIN"/>
    <property type="match status" value="1"/>
</dbReference>
<proteinExistence type="predicted"/>
<dbReference type="Pfam" id="PF00078">
    <property type="entry name" value="RVT_1"/>
    <property type="match status" value="1"/>
</dbReference>
<dbReference type="FunFam" id="3.10.10.10:FF:000007">
    <property type="entry name" value="Retrovirus-related Pol polyprotein from transposon 17.6-like Protein"/>
    <property type="match status" value="1"/>
</dbReference>
<evidence type="ECO:0000256" key="5">
    <source>
        <dbReference type="ARBA" id="ARBA00022759"/>
    </source>
</evidence>
<keyword evidence="2" id="KW-0808">Transferase</keyword>
<protein>
    <submittedName>
        <fullName evidence="10">Reverse transcriptase domain-containing protein</fullName>
    </submittedName>
</protein>
<dbReference type="Gene3D" id="3.10.10.10">
    <property type="entry name" value="HIV Type 1 Reverse Transcriptase, subunit A, domain 1"/>
    <property type="match status" value="1"/>
</dbReference>
<keyword evidence="7" id="KW-0695">RNA-directed DNA polymerase</keyword>
<dbReference type="CDD" id="cd01647">
    <property type="entry name" value="RT_LTR"/>
    <property type="match status" value="1"/>
</dbReference>
<dbReference type="SUPFAM" id="SSF56672">
    <property type="entry name" value="DNA/RNA polymerases"/>
    <property type="match status" value="1"/>
</dbReference>
<evidence type="ECO:0000256" key="6">
    <source>
        <dbReference type="ARBA" id="ARBA00022801"/>
    </source>
</evidence>
<evidence type="ECO:0000256" key="7">
    <source>
        <dbReference type="ARBA" id="ARBA00022918"/>
    </source>
</evidence>
<evidence type="ECO:0000313" key="10">
    <source>
        <dbReference type="WBParaSite" id="TMUE_0000001452.1"/>
    </source>
</evidence>
<evidence type="ECO:0000259" key="8">
    <source>
        <dbReference type="PROSITE" id="PS50878"/>
    </source>
</evidence>
<dbReference type="AlphaFoldDB" id="A0A5S6Q3A6"/>
<dbReference type="GO" id="GO:0004519">
    <property type="term" value="F:endonuclease activity"/>
    <property type="evidence" value="ECO:0007669"/>
    <property type="project" value="UniProtKB-KW"/>
</dbReference>
<dbReference type="GO" id="GO:0008233">
    <property type="term" value="F:peptidase activity"/>
    <property type="evidence" value="ECO:0007669"/>
    <property type="project" value="UniProtKB-KW"/>
</dbReference>
<reference evidence="10" key="1">
    <citation type="submission" date="2019-12" db="UniProtKB">
        <authorList>
            <consortium name="WormBaseParasite"/>
        </authorList>
    </citation>
    <scope>IDENTIFICATION</scope>
</reference>
<dbReference type="WBParaSite" id="TMUE_0000001452.1">
    <property type="protein sequence ID" value="TMUE_0000001452.1"/>
    <property type="gene ID" value="WBGene00297346"/>
</dbReference>
<dbReference type="PANTHER" id="PTHR24559">
    <property type="entry name" value="TRANSPOSON TY3-I GAG-POL POLYPROTEIN"/>
    <property type="match status" value="1"/>
</dbReference>
<dbReference type="InterPro" id="IPR000477">
    <property type="entry name" value="RT_dom"/>
</dbReference>
<dbReference type="PROSITE" id="PS50878">
    <property type="entry name" value="RT_POL"/>
    <property type="match status" value="1"/>
</dbReference>
<name>A0A5S6Q3A6_TRIMR</name>
<evidence type="ECO:0000256" key="4">
    <source>
        <dbReference type="ARBA" id="ARBA00022722"/>
    </source>
</evidence>
<dbReference type="Gene3D" id="3.30.70.270">
    <property type="match status" value="1"/>
</dbReference>